<name>B4FXW2_MAIZE</name>
<evidence type="ECO:0000313" key="1">
    <source>
        <dbReference type="EMBL" id="ACF86955.1"/>
    </source>
</evidence>
<accession>B4FXW2</accession>
<dbReference type="AlphaFoldDB" id="B4FXW2"/>
<dbReference type="EMBL" id="BT041950">
    <property type="protein sequence ID" value="ACF86955.1"/>
    <property type="molecule type" value="mRNA"/>
</dbReference>
<sequence length="23" mass="2923">MAAKHREHKRRKIMAMKIGRWMR</sequence>
<proteinExistence type="evidence at transcript level"/>
<reference evidence="1" key="1">
    <citation type="journal article" date="2009" name="PLoS Genet.">
        <title>Sequencing, mapping, and analysis of 27,455 maize full-length cDNAs.</title>
        <authorList>
            <person name="Soderlund C."/>
            <person name="Descour A."/>
            <person name="Kudrna D."/>
            <person name="Bomhoff M."/>
            <person name="Boyd L."/>
            <person name="Currie J."/>
            <person name="Angelova A."/>
            <person name="Collura K."/>
            <person name="Wissotski M."/>
            <person name="Ashley E."/>
            <person name="Morrow D."/>
            <person name="Fernandes J."/>
            <person name="Walbot V."/>
            <person name="Yu Y."/>
        </authorList>
    </citation>
    <scope>NUCLEOTIDE SEQUENCE</scope>
    <source>
        <strain evidence="1">B73</strain>
    </source>
</reference>
<protein>
    <submittedName>
        <fullName evidence="1">Uncharacterized protein</fullName>
    </submittedName>
</protein>
<organism evidence="1">
    <name type="scientific">Zea mays</name>
    <name type="common">Maize</name>
    <dbReference type="NCBI Taxonomy" id="4577"/>
    <lineage>
        <taxon>Eukaryota</taxon>
        <taxon>Viridiplantae</taxon>
        <taxon>Streptophyta</taxon>
        <taxon>Embryophyta</taxon>
        <taxon>Tracheophyta</taxon>
        <taxon>Spermatophyta</taxon>
        <taxon>Magnoliopsida</taxon>
        <taxon>Liliopsida</taxon>
        <taxon>Poales</taxon>
        <taxon>Poaceae</taxon>
        <taxon>PACMAD clade</taxon>
        <taxon>Panicoideae</taxon>
        <taxon>Andropogonodae</taxon>
        <taxon>Andropogoneae</taxon>
        <taxon>Tripsacinae</taxon>
        <taxon>Zea</taxon>
    </lineage>
</organism>